<evidence type="ECO:0000256" key="1">
    <source>
        <dbReference type="SAM" id="Phobius"/>
    </source>
</evidence>
<evidence type="ECO:0000313" key="3">
    <source>
        <dbReference type="Proteomes" id="UP000596902"/>
    </source>
</evidence>
<reference evidence="2" key="1">
    <citation type="submission" date="2020-01" db="EMBL/GenBank/DDBJ databases">
        <authorList>
            <person name="Feng Z.H.Z."/>
        </authorList>
    </citation>
    <scope>NUCLEOTIDE SEQUENCE</scope>
    <source>
        <strain evidence="2">CBS107.38</strain>
    </source>
</reference>
<keyword evidence="3" id="KW-1185">Reference proteome</keyword>
<dbReference type="AlphaFoldDB" id="A0A8H7EDH2"/>
<accession>A0A8H7EDH2</accession>
<keyword evidence="1" id="KW-1133">Transmembrane helix</keyword>
<dbReference type="OrthoDB" id="3678645at2759"/>
<keyword evidence="1" id="KW-0472">Membrane</keyword>
<gene>
    <name evidence="2" type="ORF">GT037_010109</name>
</gene>
<sequence>MPPLFLYQATMLRPQIDRTGDHTPLSTSPPANEILDSLLTGYLWGCLLVALFLVVYFAISFCAWAIGAALTTIDTVVDCLRPRDVHPDAHTDAVLMASSLFKTYKTAYPERIFSLSEDDMQMWRCDKTDKGLEHATSRTERDIVLEEKGSEESLKLRIVGNSIDDPIHHTSSGDVVMVDTIPNTSNAFPGLDRLAVSIQL</sequence>
<reference evidence="2" key="2">
    <citation type="submission" date="2020-08" db="EMBL/GenBank/DDBJ databases">
        <title>Draft Genome Sequence of Cumin Blight Pathogen Alternaria burnsii.</title>
        <authorList>
            <person name="Feng Z."/>
        </authorList>
    </citation>
    <scope>NUCLEOTIDE SEQUENCE</scope>
    <source>
        <strain evidence="2">CBS107.38</strain>
    </source>
</reference>
<feature type="transmembrane region" description="Helical" evidence="1">
    <location>
        <begin position="42"/>
        <end position="66"/>
    </location>
</feature>
<organism evidence="2 3">
    <name type="scientific">Alternaria burnsii</name>
    <dbReference type="NCBI Taxonomy" id="1187904"/>
    <lineage>
        <taxon>Eukaryota</taxon>
        <taxon>Fungi</taxon>
        <taxon>Dikarya</taxon>
        <taxon>Ascomycota</taxon>
        <taxon>Pezizomycotina</taxon>
        <taxon>Dothideomycetes</taxon>
        <taxon>Pleosporomycetidae</taxon>
        <taxon>Pleosporales</taxon>
        <taxon>Pleosporineae</taxon>
        <taxon>Pleosporaceae</taxon>
        <taxon>Alternaria</taxon>
        <taxon>Alternaria sect. Alternaria</taxon>
    </lineage>
</organism>
<evidence type="ECO:0000313" key="2">
    <source>
        <dbReference type="EMBL" id="KAF7671886.1"/>
    </source>
</evidence>
<name>A0A8H7EDH2_9PLEO</name>
<dbReference type="RefSeq" id="XP_038782247.1">
    <property type="nucleotide sequence ID" value="XM_038935156.1"/>
</dbReference>
<dbReference type="Proteomes" id="UP000596902">
    <property type="component" value="Unassembled WGS sequence"/>
</dbReference>
<dbReference type="EMBL" id="JAAABM010000019">
    <property type="protein sequence ID" value="KAF7671886.1"/>
    <property type="molecule type" value="Genomic_DNA"/>
</dbReference>
<protein>
    <submittedName>
        <fullName evidence="2">Uncharacterized protein</fullName>
    </submittedName>
</protein>
<proteinExistence type="predicted"/>
<comment type="caution">
    <text evidence="2">The sequence shown here is derived from an EMBL/GenBank/DDBJ whole genome shotgun (WGS) entry which is preliminary data.</text>
</comment>
<keyword evidence="1" id="KW-0812">Transmembrane</keyword>
<dbReference type="GeneID" id="62208334"/>